<organism evidence="1 2">
    <name type="scientific">Dulcicalothrix desertica PCC 7102</name>
    <dbReference type="NCBI Taxonomy" id="232991"/>
    <lineage>
        <taxon>Bacteria</taxon>
        <taxon>Bacillati</taxon>
        <taxon>Cyanobacteriota</taxon>
        <taxon>Cyanophyceae</taxon>
        <taxon>Nostocales</taxon>
        <taxon>Calotrichaceae</taxon>
        <taxon>Dulcicalothrix</taxon>
    </lineage>
</organism>
<dbReference type="Proteomes" id="UP000271624">
    <property type="component" value="Unassembled WGS sequence"/>
</dbReference>
<protein>
    <submittedName>
        <fullName evidence="1">Uncharacterized protein</fullName>
    </submittedName>
</protein>
<keyword evidence="2" id="KW-1185">Reference proteome</keyword>
<evidence type="ECO:0000313" key="2">
    <source>
        <dbReference type="Proteomes" id="UP000271624"/>
    </source>
</evidence>
<gene>
    <name evidence="1" type="ORF">DSM106972_027250</name>
</gene>
<name>A0A433VK13_9CYAN</name>
<reference evidence="1" key="2">
    <citation type="journal article" date="2019" name="Genome Biol. Evol.">
        <title>Day and night: Metabolic profiles and evolutionary relationships of six axenic non-marine cyanobacteria.</title>
        <authorList>
            <person name="Will S.E."/>
            <person name="Henke P."/>
            <person name="Boedeker C."/>
            <person name="Huang S."/>
            <person name="Brinkmann H."/>
            <person name="Rohde M."/>
            <person name="Jarek M."/>
            <person name="Friedl T."/>
            <person name="Seufert S."/>
            <person name="Schumacher M."/>
            <person name="Overmann J."/>
            <person name="Neumann-Schaal M."/>
            <person name="Petersen J."/>
        </authorList>
    </citation>
    <scope>NUCLEOTIDE SEQUENCE [LARGE SCALE GENOMIC DNA]</scope>
    <source>
        <strain evidence="1">PCC 7102</strain>
    </source>
</reference>
<dbReference type="AlphaFoldDB" id="A0A433VK13"/>
<sequence length="137" mass="15443">MESKQNYFIVFDTIEGAYLCLNEEGNSLLTYSTEKEAREYFELHYQECHELGLTWSTSATLHWATLKPFIVSINAELSPADVVDTLSAQAPDSTVFSLSSIAVRSIKGLKVDLWTCRQYEVSQVSLIQEQEQEAPVA</sequence>
<reference evidence="1" key="1">
    <citation type="submission" date="2018-12" db="EMBL/GenBank/DDBJ databases">
        <authorList>
            <person name="Will S."/>
            <person name="Neumann-Schaal M."/>
            <person name="Henke P."/>
        </authorList>
    </citation>
    <scope>NUCLEOTIDE SEQUENCE</scope>
    <source>
        <strain evidence="1">PCC 7102</strain>
    </source>
</reference>
<comment type="caution">
    <text evidence="1">The sequence shown here is derived from an EMBL/GenBank/DDBJ whole genome shotgun (WGS) entry which is preliminary data.</text>
</comment>
<accession>A0A433VK13</accession>
<proteinExistence type="predicted"/>
<dbReference type="RefSeq" id="WP_127081278.1">
    <property type="nucleotide sequence ID" value="NZ_RSCL01000006.1"/>
</dbReference>
<dbReference type="EMBL" id="RSCL01000006">
    <property type="protein sequence ID" value="RUT06468.1"/>
    <property type="molecule type" value="Genomic_DNA"/>
</dbReference>
<evidence type="ECO:0000313" key="1">
    <source>
        <dbReference type="EMBL" id="RUT06468.1"/>
    </source>
</evidence>
<dbReference type="OrthoDB" id="517712at2"/>